<gene>
    <name evidence="2" type="ORF">EKK97_20270</name>
</gene>
<proteinExistence type="predicted"/>
<dbReference type="AlphaFoldDB" id="A0A6I6SU76"/>
<keyword evidence="1" id="KW-1133">Transmembrane helix</keyword>
<dbReference type="Proteomes" id="UP000464013">
    <property type="component" value="Chromosome"/>
</dbReference>
<dbReference type="Pfam" id="PF07963">
    <property type="entry name" value="N_methyl"/>
    <property type="match status" value="1"/>
</dbReference>
<accession>A0A6I6SU76</accession>
<dbReference type="NCBIfam" id="TIGR02532">
    <property type="entry name" value="IV_pilin_GFxxxE"/>
    <property type="match status" value="1"/>
</dbReference>
<dbReference type="InterPro" id="IPR012902">
    <property type="entry name" value="N_methyl_site"/>
</dbReference>
<keyword evidence="3" id="KW-1185">Reference proteome</keyword>
<keyword evidence="1" id="KW-0472">Membrane</keyword>
<reference evidence="2 3" key="1">
    <citation type="submission" date="2019-01" db="EMBL/GenBank/DDBJ databases">
        <title>Complete genome of a denitifying bacterium Halomons sp. BC-M4-5.</title>
        <authorList>
            <person name="Wang L."/>
            <person name="Shao Z."/>
        </authorList>
    </citation>
    <scope>NUCLEOTIDE SEQUENCE [LARGE SCALE GENOMIC DNA]</scope>
    <source>
        <strain evidence="2 3">BC-M4-5</strain>
    </source>
</reference>
<name>A0A6I6SU76_9GAMM</name>
<protein>
    <submittedName>
        <fullName evidence="2">Prepilin-type N-terminal cleavage/methylation domain-containing protein</fullName>
    </submittedName>
</protein>
<organism evidence="2 3">
    <name type="scientific">Billgrantia tianxiuensis</name>
    <dbReference type="NCBI Taxonomy" id="2497861"/>
    <lineage>
        <taxon>Bacteria</taxon>
        <taxon>Pseudomonadati</taxon>
        <taxon>Pseudomonadota</taxon>
        <taxon>Gammaproteobacteria</taxon>
        <taxon>Oceanospirillales</taxon>
        <taxon>Halomonadaceae</taxon>
        <taxon>Billgrantia</taxon>
    </lineage>
</organism>
<evidence type="ECO:0000256" key="1">
    <source>
        <dbReference type="SAM" id="Phobius"/>
    </source>
</evidence>
<feature type="transmembrane region" description="Helical" evidence="1">
    <location>
        <begin position="68"/>
        <end position="90"/>
    </location>
</feature>
<dbReference type="KEGG" id="htx:EKK97_20270"/>
<evidence type="ECO:0000313" key="3">
    <source>
        <dbReference type="Proteomes" id="UP000464013"/>
    </source>
</evidence>
<keyword evidence="1" id="KW-0812">Transmembrane</keyword>
<dbReference type="PROSITE" id="PS00409">
    <property type="entry name" value="PROKAR_NTER_METHYL"/>
    <property type="match status" value="1"/>
</dbReference>
<dbReference type="EMBL" id="CP035042">
    <property type="protein sequence ID" value="QHC51467.1"/>
    <property type="molecule type" value="Genomic_DNA"/>
</dbReference>
<evidence type="ECO:0000313" key="2">
    <source>
        <dbReference type="EMBL" id="QHC51467.1"/>
    </source>
</evidence>
<sequence>MPGVVLAVWSAITPSPFVGGRSATPPVSKGLHLFTSFGCQSYRSAQVMPLWDWQGPAPRQSGFTLVELMVALAVGLIILLGAGQLLLMSFQTFRQIELMSNKQAALTFATETLVRDIRRSDTIAFNSGKGELKVEFPNNGDTSACSARAQVERIYRLSSRMVSAKEGWSLDMGQRCLSGTGGMSFEPLVTSFMEGGFSAEEVIDGVWVIRFWLMANRDGSLMDEFEFRAVNRNQAVK</sequence>